<proteinExistence type="predicted"/>
<protein>
    <submittedName>
        <fullName evidence="1">Nitrite reductase</fullName>
    </submittedName>
</protein>
<reference evidence="1 2" key="1">
    <citation type="submission" date="2018-06" db="EMBL/GenBank/DDBJ databases">
        <title>The draft genome sequences of strains SCU63 and S1.</title>
        <authorList>
            <person name="Gan L."/>
        </authorList>
    </citation>
    <scope>NUCLEOTIDE SEQUENCE [LARGE SCALE GENOMIC DNA]</scope>
    <source>
        <strain evidence="1 2">SCU63</strain>
    </source>
</reference>
<dbReference type="EMBL" id="QLZR01000001">
    <property type="protein sequence ID" value="RAZ81268.1"/>
    <property type="molecule type" value="Genomic_DNA"/>
</dbReference>
<comment type="caution">
    <text evidence="1">The sequence shown here is derived from an EMBL/GenBank/DDBJ whole genome shotgun (WGS) entry which is preliminary data.</text>
</comment>
<gene>
    <name evidence="1" type="ORF">DP120_02990</name>
</gene>
<dbReference type="AlphaFoldDB" id="A0A365L784"/>
<evidence type="ECO:0000313" key="2">
    <source>
        <dbReference type="Proteomes" id="UP000251002"/>
    </source>
</evidence>
<keyword evidence="2" id="KW-1185">Reference proteome</keyword>
<sequence>MKKISFKKPAIFITYILGILIGISSSVSPFTGSTSLNTKKIDSNIEKLKPFAWFMNLYEDERYRRSFFANKKIRAYLQSSFKVNNLIKDEKAQKRFISLLEKQAQLREK</sequence>
<name>A0A365L784_9BACL</name>
<accession>A0A365L784</accession>
<evidence type="ECO:0000313" key="1">
    <source>
        <dbReference type="EMBL" id="RAZ81268.1"/>
    </source>
</evidence>
<dbReference type="RefSeq" id="WP_205854494.1">
    <property type="nucleotide sequence ID" value="NZ_CP196859.1"/>
</dbReference>
<organism evidence="1 2">
    <name type="scientific">Planococcus halotolerans</name>
    <dbReference type="NCBI Taxonomy" id="2233542"/>
    <lineage>
        <taxon>Bacteria</taxon>
        <taxon>Bacillati</taxon>
        <taxon>Bacillota</taxon>
        <taxon>Bacilli</taxon>
        <taxon>Bacillales</taxon>
        <taxon>Caryophanaceae</taxon>
        <taxon>Planococcus</taxon>
    </lineage>
</organism>
<dbReference type="Proteomes" id="UP000251002">
    <property type="component" value="Unassembled WGS sequence"/>
</dbReference>